<name>A0ACC1S1Y0_9APHY</name>
<accession>A0ACC1S1Y0</accession>
<evidence type="ECO:0000313" key="2">
    <source>
        <dbReference type="Proteomes" id="UP001148662"/>
    </source>
</evidence>
<proteinExistence type="predicted"/>
<sequence>MSDPRLASVQDWFRSLGKKFRRRPRDSVGYGGEMVEYEPSAEEEPAVWNQESLGHLDCRYARSDPSASTPKYIDQNVVRKVTASLTLRHNMWREWYDRRASNISPQRIVIYSDEELRENANLDIPLQVKHATTGPAISFSLASESCERLGVGELLSNFNELLGTSFSVETPGLRQVLEQCIERRYDFGTAFGRLRTFWVDYTRWKFSVIENEETKKIV</sequence>
<keyword evidence="2" id="KW-1185">Reference proteome</keyword>
<gene>
    <name evidence="1" type="ORF">NM688_g7707</name>
</gene>
<evidence type="ECO:0000313" key="1">
    <source>
        <dbReference type="EMBL" id="KAJ3530429.1"/>
    </source>
</evidence>
<comment type="caution">
    <text evidence="1">The sequence shown here is derived from an EMBL/GenBank/DDBJ whole genome shotgun (WGS) entry which is preliminary data.</text>
</comment>
<protein>
    <submittedName>
        <fullName evidence="1">Uncharacterized protein</fullName>
    </submittedName>
</protein>
<organism evidence="1 2">
    <name type="scientific">Phlebia brevispora</name>
    <dbReference type="NCBI Taxonomy" id="194682"/>
    <lineage>
        <taxon>Eukaryota</taxon>
        <taxon>Fungi</taxon>
        <taxon>Dikarya</taxon>
        <taxon>Basidiomycota</taxon>
        <taxon>Agaricomycotina</taxon>
        <taxon>Agaricomycetes</taxon>
        <taxon>Polyporales</taxon>
        <taxon>Meruliaceae</taxon>
        <taxon>Phlebia</taxon>
    </lineage>
</organism>
<reference evidence="1" key="1">
    <citation type="submission" date="2022-07" db="EMBL/GenBank/DDBJ databases">
        <title>Genome Sequence of Phlebia brevispora.</title>
        <authorList>
            <person name="Buettner E."/>
        </authorList>
    </citation>
    <scope>NUCLEOTIDE SEQUENCE</scope>
    <source>
        <strain evidence="1">MPL23</strain>
    </source>
</reference>
<dbReference type="EMBL" id="JANHOG010001875">
    <property type="protein sequence ID" value="KAJ3530429.1"/>
    <property type="molecule type" value="Genomic_DNA"/>
</dbReference>
<dbReference type="Proteomes" id="UP001148662">
    <property type="component" value="Unassembled WGS sequence"/>
</dbReference>